<protein>
    <submittedName>
        <fullName evidence="2">Uncharacterized protein</fullName>
    </submittedName>
</protein>
<dbReference type="Proteomes" id="UP001161757">
    <property type="component" value="Unassembled WGS sequence"/>
</dbReference>
<feature type="region of interest" description="Disordered" evidence="1">
    <location>
        <begin position="1"/>
        <end position="40"/>
    </location>
</feature>
<feature type="region of interest" description="Disordered" evidence="1">
    <location>
        <begin position="252"/>
        <end position="279"/>
    </location>
</feature>
<organism evidence="2 3">
    <name type="scientific">Exophiala dermatitidis</name>
    <name type="common">Black yeast-like fungus</name>
    <name type="synonym">Wangiella dermatitidis</name>
    <dbReference type="NCBI Taxonomy" id="5970"/>
    <lineage>
        <taxon>Eukaryota</taxon>
        <taxon>Fungi</taxon>
        <taxon>Dikarya</taxon>
        <taxon>Ascomycota</taxon>
        <taxon>Pezizomycotina</taxon>
        <taxon>Eurotiomycetes</taxon>
        <taxon>Chaetothyriomycetidae</taxon>
        <taxon>Chaetothyriales</taxon>
        <taxon>Herpotrichiellaceae</taxon>
        <taxon>Exophiala</taxon>
    </lineage>
</organism>
<evidence type="ECO:0000313" key="2">
    <source>
        <dbReference type="EMBL" id="KAJ8991113.1"/>
    </source>
</evidence>
<reference evidence="2" key="1">
    <citation type="submission" date="2023-01" db="EMBL/GenBank/DDBJ databases">
        <title>Exophiala dermititidis isolated from Cystic Fibrosis Patient.</title>
        <authorList>
            <person name="Kurbessoian T."/>
            <person name="Crocker A."/>
            <person name="Murante D."/>
            <person name="Hogan D.A."/>
            <person name="Stajich J.E."/>
        </authorList>
    </citation>
    <scope>NUCLEOTIDE SEQUENCE</scope>
    <source>
        <strain evidence="2">Ex8</strain>
    </source>
</reference>
<dbReference type="EMBL" id="JAJGCB010000009">
    <property type="protein sequence ID" value="KAJ8991113.1"/>
    <property type="molecule type" value="Genomic_DNA"/>
</dbReference>
<sequence>MAEAETTGFSGPSTSTTGAASTDTQSQSQQQQGQQQGEGSFPLAAQISLKEFQIPDFPSQASRLRQLTLTADIKLDEYQGKVQIPDDAVVTQPPLPNLPQSITHLNLELFGLGFPGKPPFLGRLARSLPNLSSVTFFSCLIDGLDDNSRKDAEAFFRLLPNLQELHLIDSFARPGFFETLGKILEERASASQQQDKDSGGGGGLKVVNVSYTFRGHEDSDFLARVHGAELPKLIVKGVVGASFDFVPEAVDELAEEEDKDGDQQNGNEGEGEEKKKKKENIAEGILPFASDGRAPAALKKRFEDLREAGDGALQSLRVLNLGMWSLRPAEVGEIVVKACAGGSGGKAGLADLTVSVLLEENWIEEFIKGFGEKENGIAPDLEGIEVIGVPSNANEVGEGEDGPDWKQGGGLSLVKLADVQRLNEVCPRLGKFGMSILKVKSAPNVLFFKEGESWTQQ</sequence>
<dbReference type="AlphaFoldDB" id="A0AAN6ETR7"/>
<accession>A0AAN6ETR7</accession>
<gene>
    <name evidence="2" type="ORF">HRR80_005167</name>
</gene>
<proteinExistence type="predicted"/>
<evidence type="ECO:0000256" key="1">
    <source>
        <dbReference type="SAM" id="MobiDB-lite"/>
    </source>
</evidence>
<evidence type="ECO:0000313" key="3">
    <source>
        <dbReference type="Proteomes" id="UP001161757"/>
    </source>
</evidence>
<name>A0AAN6ETR7_EXODE</name>
<comment type="caution">
    <text evidence="2">The sequence shown here is derived from an EMBL/GenBank/DDBJ whole genome shotgun (WGS) entry which is preliminary data.</text>
</comment>